<accession>A0A3S4YQ40</accession>
<reference evidence="1 2" key="1">
    <citation type="submission" date="2018-12" db="EMBL/GenBank/DDBJ databases">
        <authorList>
            <consortium name="Pathogen Informatics"/>
        </authorList>
    </citation>
    <scope>NUCLEOTIDE SEQUENCE [LARGE SCALE GENOMIC DNA]</scope>
    <source>
        <strain evidence="1 2">NCTC12227</strain>
    </source>
</reference>
<proteinExistence type="predicted"/>
<organism evidence="1 2">
    <name type="scientific">Neisseria animaloris</name>
    <dbReference type="NCBI Taxonomy" id="326522"/>
    <lineage>
        <taxon>Bacteria</taxon>
        <taxon>Pseudomonadati</taxon>
        <taxon>Pseudomonadota</taxon>
        <taxon>Betaproteobacteria</taxon>
        <taxon>Neisseriales</taxon>
        <taxon>Neisseriaceae</taxon>
        <taxon>Neisseria</taxon>
    </lineage>
</organism>
<sequence>MNYMVEKFLFEILFDILTQHFAAGQQTADYRTDFCIIPTLSQSVRFQCCKTNQPGNYTYLSFLPAAPPSAAVLLHAPCKWLDNATAAPEMPGYFPNTIYTGIAAK</sequence>
<gene>
    <name evidence="1" type="ORF">NCTC12227_00444</name>
</gene>
<evidence type="ECO:0000313" key="2">
    <source>
        <dbReference type="Proteomes" id="UP000268229"/>
    </source>
</evidence>
<name>A0A3S4YQ40_9NEIS</name>
<dbReference type="AlphaFoldDB" id="A0A3S4YQ40"/>
<evidence type="ECO:0000313" key="1">
    <source>
        <dbReference type="EMBL" id="VEJ20734.1"/>
    </source>
</evidence>
<dbReference type="KEGG" id="nani:NCTC12227_00444"/>
<dbReference type="Proteomes" id="UP000268229">
    <property type="component" value="Chromosome"/>
</dbReference>
<protein>
    <submittedName>
        <fullName evidence="1">Uncharacterized protein</fullName>
    </submittedName>
</protein>
<keyword evidence="2" id="KW-1185">Reference proteome</keyword>
<dbReference type="EMBL" id="LR134516">
    <property type="protein sequence ID" value="VEJ20734.1"/>
    <property type="molecule type" value="Genomic_DNA"/>
</dbReference>